<dbReference type="Pfam" id="PF22234">
    <property type="entry name" value="Rv2466c-like"/>
    <property type="match status" value="1"/>
</dbReference>
<reference evidence="1 2" key="1">
    <citation type="submission" date="2020-08" db="EMBL/GenBank/DDBJ databases">
        <title>Amycolatopsis echigonensis JCM 21831.</title>
        <authorList>
            <person name="Tedsree N."/>
            <person name="Kuncharoen N."/>
            <person name="Likhitwitayawuid K."/>
            <person name="Tanasupawat S."/>
        </authorList>
    </citation>
    <scope>NUCLEOTIDE SEQUENCE [LARGE SCALE GENOMIC DNA]</scope>
    <source>
        <strain evidence="1 2">JCM 21831</strain>
    </source>
</reference>
<dbReference type="Gene3D" id="3.40.30.10">
    <property type="entry name" value="Glutaredoxin"/>
    <property type="match status" value="1"/>
</dbReference>
<organism evidence="1 2">
    <name type="scientific">Amycolatopsis echigonensis</name>
    <dbReference type="NCBI Taxonomy" id="2576905"/>
    <lineage>
        <taxon>Bacteria</taxon>
        <taxon>Bacillati</taxon>
        <taxon>Actinomycetota</taxon>
        <taxon>Actinomycetes</taxon>
        <taxon>Pseudonocardiales</taxon>
        <taxon>Pseudonocardiaceae</taxon>
        <taxon>Amycolatopsis</taxon>
    </lineage>
</organism>
<dbReference type="AlphaFoldDB" id="A0A8E2B9S8"/>
<sequence length="197" mass="20911">MSEVVLYADPVCPFAWLTYRWLTEAMPDTHALRLRPMSLAVLNEGREVAPAQRRRIEDSRVVGRVLTVIEDQQAAAVFHAAVGRRVHEQGVPVEAPLLRAALGEARLPADLASAARSADHDAALRALHQASQDALGEPGGSPITTIGGRTFFGPVLTELPAPADGRALFAALTAAAAVPGFAELRRSRDGAPTMPKG</sequence>
<name>A0A8E2B9S8_9PSEU</name>
<proteinExistence type="predicted"/>
<dbReference type="InterPro" id="IPR036249">
    <property type="entry name" value="Thioredoxin-like_sf"/>
</dbReference>
<dbReference type="Proteomes" id="UP000550260">
    <property type="component" value="Unassembled WGS sequence"/>
</dbReference>
<gene>
    <name evidence="1" type="ORF">H5411_42250</name>
</gene>
<dbReference type="SUPFAM" id="SSF52833">
    <property type="entry name" value="Thioredoxin-like"/>
    <property type="match status" value="1"/>
</dbReference>
<dbReference type="InterPro" id="IPR053977">
    <property type="entry name" value="Rv2466c-like"/>
</dbReference>
<evidence type="ECO:0000313" key="2">
    <source>
        <dbReference type="Proteomes" id="UP000550260"/>
    </source>
</evidence>
<accession>A0A8E2B9S8</accession>
<protein>
    <submittedName>
        <fullName evidence="1">Disulfide bond formation protein DsbA</fullName>
    </submittedName>
</protein>
<dbReference type="RefSeq" id="WP_183127210.1">
    <property type="nucleotide sequence ID" value="NZ_JACJHR010000118.1"/>
</dbReference>
<dbReference type="EMBL" id="JACJHR010000118">
    <property type="protein sequence ID" value="MBB2505727.1"/>
    <property type="molecule type" value="Genomic_DNA"/>
</dbReference>
<evidence type="ECO:0000313" key="1">
    <source>
        <dbReference type="EMBL" id="MBB2505727.1"/>
    </source>
</evidence>
<comment type="caution">
    <text evidence="1">The sequence shown here is derived from an EMBL/GenBank/DDBJ whole genome shotgun (WGS) entry which is preliminary data.</text>
</comment>